<dbReference type="EMBL" id="JAKGUD010000008">
    <property type="protein sequence ID" value="MCF4142844.1"/>
    <property type="molecule type" value="Genomic_DNA"/>
</dbReference>
<proteinExistence type="predicted"/>
<protein>
    <submittedName>
        <fullName evidence="2">Transcriptional regulator</fullName>
    </submittedName>
</protein>
<sequence length="122" mass="13617">MNLLEVVRHIEADVLYGDDLLEGLEVERVYGADLMSDVLAFAVPGSLLLTGLTNIQIVRTAQMLDIPAVVFVRGKYPQKEAVELASSLNMPVLLSYKSMFETCGILFREGMLPCEIERRCPR</sequence>
<dbReference type="InterPro" id="IPR028979">
    <property type="entry name" value="Ser_kin/Pase_Hpr-like_N_sf"/>
</dbReference>
<evidence type="ECO:0000313" key="2">
    <source>
        <dbReference type="EMBL" id="MCF4142844.1"/>
    </source>
</evidence>
<dbReference type="Gene3D" id="3.40.1390.20">
    <property type="entry name" value="HprK N-terminal domain-like"/>
    <property type="match status" value="1"/>
</dbReference>
<evidence type="ECO:0000313" key="3">
    <source>
        <dbReference type="Proteomes" id="UP001200430"/>
    </source>
</evidence>
<name>A0ABS9ENR6_9BACT</name>
<dbReference type="RefSeq" id="WP_236099562.1">
    <property type="nucleotide sequence ID" value="NZ_JAKGUD010000008.1"/>
</dbReference>
<dbReference type="Pfam" id="PF07085">
    <property type="entry name" value="DRTGG"/>
    <property type="match status" value="1"/>
</dbReference>
<comment type="caution">
    <text evidence="2">The sequence shown here is derived from an EMBL/GenBank/DDBJ whole genome shotgun (WGS) entry which is preliminary data.</text>
</comment>
<gene>
    <name evidence="2" type="ORF">L2W38_08435</name>
</gene>
<dbReference type="SUPFAM" id="SSF75138">
    <property type="entry name" value="HprK N-terminal domain-like"/>
    <property type="match status" value="1"/>
</dbReference>
<organism evidence="2 3">
    <name type="scientific">Dethiosulfovibrio marinus</name>
    <dbReference type="NCBI Taxonomy" id="133532"/>
    <lineage>
        <taxon>Bacteria</taxon>
        <taxon>Thermotogati</taxon>
        <taxon>Synergistota</taxon>
        <taxon>Synergistia</taxon>
        <taxon>Synergistales</taxon>
        <taxon>Dethiosulfovibrionaceae</taxon>
        <taxon>Dethiosulfovibrio</taxon>
    </lineage>
</organism>
<keyword evidence="3" id="KW-1185">Reference proteome</keyword>
<feature type="domain" description="DRTGG" evidence="1">
    <location>
        <begin position="5"/>
        <end position="104"/>
    </location>
</feature>
<reference evidence="2 3" key="1">
    <citation type="submission" date="2022-01" db="EMBL/GenBank/DDBJ databases">
        <title>Dethiosulfovibrio faecalis sp. nov., a novel proteolytic, non-sulfur-reducing bacterium isolated from a marine aquaculture solid waste bioreactor.</title>
        <authorList>
            <person name="Grabowski S."/>
            <person name="Apolinario E."/>
            <person name="Schneider N."/>
            <person name="Marshall C.W."/>
            <person name="Sowers K.R."/>
        </authorList>
    </citation>
    <scope>NUCLEOTIDE SEQUENCE [LARGE SCALE GENOMIC DNA]</scope>
    <source>
        <strain evidence="2 3">DSM 12537</strain>
    </source>
</reference>
<dbReference type="InterPro" id="IPR010766">
    <property type="entry name" value="DRTGG"/>
</dbReference>
<evidence type="ECO:0000259" key="1">
    <source>
        <dbReference type="Pfam" id="PF07085"/>
    </source>
</evidence>
<accession>A0ABS9ENR6</accession>
<dbReference type="Proteomes" id="UP001200430">
    <property type="component" value="Unassembled WGS sequence"/>
</dbReference>